<evidence type="ECO:0000256" key="1">
    <source>
        <dbReference type="ARBA" id="ARBA00004141"/>
    </source>
</evidence>
<evidence type="ECO:0000313" key="8">
    <source>
        <dbReference type="Proteomes" id="UP000268093"/>
    </source>
</evidence>
<dbReference type="OrthoDB" id="9970435at2759"/>
<evidence type="ECO:0000313" key="7">
    <source>
        <dbReference type="EMBL" id="RUP44803.1"/>
    </source>
</evidence>
<protein>
    <submittedName>
        <fullName evidence="7">EXS family-domain-containing protein</fullName>
    </submittedName>
</protein>
<dbReference type="PANTHER" id="PTHR10783">
    <property type="entry name" value="XENOTROPIC AND POLYTROPIC RETROVIRUS RECEPTOR 1-RELATED"/>
    <property type="match status" value="1"/>
</dbReference>
<dbReference type="AlphaFoldDB" id="A0A433D1U7"/>
<accession>A0A433D1U7</accession>
<feature type="transmembrane region" description="Helical" evidence="5">
    <location>
        <begin position="58"/>
        <end position="76"/>
    </location>
</feature>
<feature type="transmembrane region" description="Helical" evidence="5">
    <location>
        <begin position="357"/>
        <end position="390"/>
    </location>
</feature>
<feature type="transmembrane region" description="Helical" evidence="5">
    <location>
        <begin position="285"/>
        <end position="305"/>
    </location>
</feature>
<dbReference type="GO" id="GO:0005794">
    <property type="term" value="C:Golgi apparatus"/>
    <property type="evidence" value="ECO:0007669"/>
    <property type="project" value="TreeGrafter"/>
</dbReference>
<evidence type="ECO:0000259" key="6">
    <source>
        <dbReference type="PROSITE" id="PS51380"/>
    </source>
</evidence>
<evidence type="ECO:0000256" key="3">
    <source>
        <dbReference type="ARBA" id="ARBA00022989"/>
    </source>
</evidence>
<dbReference type="EMBL" id="RBNI01008306">
    <property type="protein sequence ID" value="RUP44803.1"/>
    <property type="molecule type" value="Genomic_DNA"/>
</dbReference>
<gene>
    <name evidence="7" type="ORF">BC936DRAFT_148987</name>
</gene>
<feature type="transmembrane region" description="Helical" evidence="5">
    <location>
        <begin position="88"/>
        <end position="110"/>
    </location>
</feature>
<sequence>MALKKSCTKIITKFDECAGTRAREIYLREFENYRFLQSNILDNIIEEVETHHLTSWRVGIYMGLSIPLLINAIMIDPNNRLPTFDMNIQIYACFALPIIFCLGFGANIVIWNRAQINYRYIFELDLDDTVDFQQFLEHSFILQLPALFLFLLIQIIYLDFSGMIPNLSQWFPAIYFCIVSTILLCPFPILYRSSRWWLIRTMVRILLSGFLQVEFCDFFMADGLASISYSFWTFGYFICTYYNHTYDIVNVCNIPHMWMAPFVAALPAWWRLMQCLRRYCDSRQYFHLVNAGKYFVSILTSIMVGPKRIIDIPATKFAWIAISVSSSIYSLIWDLVMDWNLFTQNRRLRNNLVFQRWVYYFAIISNTFLRFIWIITLGSSTTLAFVAALLEMCRRIQWNIFRLENEHLHNNTDLFGVNSECAPKIS</sequence>
<feature type="transmembrane region" description="Helical" evidence="5">
    <location>
        <begin position="203"/>
        <end position="221"/>
    </location>
</feature>
<feature type="transmembrane region" description="Helical" evidence="5">
    <location>
        <begin position="317"/>
        <end position="337"/>
    </location>
</feature>
<keyword evidence="4 5" id="KW-0472">Membrane</keyword>
<comment type="subcellular location">
    <subcellularLocation>
        <location evidence="1">Membrane</location>
        <topology evidence="1">Multi-pass membrane protein</topology>
    </subcellularLocation>
</comment>
<dbReference type="PANTHER" id="PTHR10783:SF103">
    <property type="entry name" value="SOLUTE CARRIER FAMILY 53 MEMBER 1"/>
    <property type="match status" value="1"/>
</dbReference>
<keyword evidence="3 5" id="KW-1133">Transmembrane helix</keyword>
<comment type="caution">
    <text evidence="7">The sequence shown here is derived from an EMBL/GenBank/DDBJ whole genome shotgun (WGS) entry which is preliminary data.</text>
</comment>
<feature type="domain" description="EXS" evidence="6">
    <location>
        <begin position="251"/>
        <end position="426"/>
    </location>
</feature>
<feature type="transmembrane region" description="Helical" evidence="5">
    <location>
        <begin position="256"/>
        <end position="273"/>
    </location>
</feature>
<feature type="transmembrane region" description="Helical" evidence="5">
    <location>
        <begin position="170"/>
        <end position="191"/>
    </location>
</feature>
<evidence type="ECO:0000256" key="2">
    <source>
        <dbReference type="ARBA" id="ARBA00022692"/>
    </source>
</evidence>
<dbReference type="PROSITE" id="PS51380">
    <property type="entry name" value="EXS"/>
    <property type="match status" value="1"/>
</dbReference>
<dbReference type="GO" id="GO:0016036">
    <property type="term" value="P:cellular response to phosphate starvation"/>
    <property type="evidence" value="ECO:0007669"/>
    <property type="project" value="TreeGrafter"/>
</dbReference>
<dbReference type="GO" id="GO:0000822">
    <property type="term" value="F:inositol hexakisphosphate binding"/>
    <property type="evidence" value="ECO:0007669"/>
    <property type="project" value="TreeGrafter"/>
</dbReference>
<feature type="transmembrane region" description="Helical" evidence="5">
    <location>
        <begin position="140"/>
        <end position="158"/>
    </location>
</feature>
<proteinExistence type="predicted"/>
<keyword evidence="2 5" id="KW-0812">Transmembrane</keyword>
<dbReference type="GO" id="GO:0005886">
    <property type="term" value="C:plasma membrane"/>
    <property type="evidence" value="ECO:0007669"/>
    <property type="project" value="TreeGrafter"/>
</dbReference>
<reference evidence="7 8" key="1">
    <citation type="journal article" date="2018" name="New Phytol.">
        <title>Phylogenomics of Endogonaceae and evolution of mycorrhizas within Mucoromycota.</title>
        <authorList>
            <person name="Chang Y."/>
            <person name="Desiro A."/>
            <person name="Na H."/>
            <person name="Sandor L."/>
            <person name="Lipzen A."/>
            <person name="Clum A."/>
            <person name="Barry K."/>
            <person name="Grigoriev I.V."/>
            <person name="Martin F.M."/>
            <person name="Stajich J.E."/>
            <person name="Smith M.E."/>
            <person name="Bonito G."/>
            <person name="Spatafora J.W."/>
        </authorList>
    </citation>
    <scope>NUCLEOTIDE SEQUENCE [LARGE SCALE GENOMIC DNA]</scope>
    <source>
        <strain evidence="7 8">GMNB39</strain>
    </source>
</reference>
<dbReference type="Proteomes" id="UP000268093">
    <property type="component" value="Unassembled WGS sequence"/>
</dbReference>
<evidence type="ECO:0000256" key="5">
    <source>
        <dbReference type="SAM" id="Phobius"/>
    </source>
</evidence>
<dbReference type="Pfam" id="PF03124">
    <property type="entry name" value="EXS"/>
    <property type="match status" value="1"/>
</dbReference>
<evidence type="ECO:0000256" key="4">
    <source>
        <dbReference type="ARBA" id="ARBA00023136"/>
    </source>
</evidence>
<name>A0A433D1U7_9FUNG</name>
<organism evidence="7 8">
    <name type="scientific">Jimgerdemannia flammicorona</name>
    <dbReference type="NCBI Taxonomy" id="994334"/>
    <lineage>
        <taxon>Eukaryota</taxon>
        <taxon>Fungi</taxon>
        <taxon>Fungi incertae sedis</taxon>
        <taxon>Mucoromycota</taxon>
        <taxon>Mucoromycotina</taxon>
        <taxon>Endogonomycetes</taxon>
        <taxon>Endogonales</taxon>
        <taxon>Endogonaceae</taxon>
        <taxon>Jimgerdemannia</taxon>
    </lineage>
</organism>
<feature type="transmembrane region" description="Helical" evidence="5">
    <location>
        <begin position="227"/>
        <end position="244"/>
    </location>
</feature>
<keyword evidence="8" id="KW-1185">Reference proteome</keyword>
<dbReference type="GO" id="GO:0006817">
    <property type="term" value="P:phosphate ion transport"/>
    <property type="evidence" value="ECO:0007669"/>
    <property type="project" value="TreeGrafter"/>
</dbReference>
<dbReference type="InterPro" id="IPR004342">
    <property type="entry name" value="EXS_C"/>
</dbReference>